<evidence type="ECO:0000313" key="3">
    <source>
        <dbReference type="Proteomes" id="UP000714275"/>
    </source>
</evidence>
<proteinExistence type="predicted"/>
<feature type="compositionally biased region" description="Pro residues" evidence="1">
    <location>
        <begin position="406"/>
        <end position="420"/>
    </location>
</feature>
<name>A0A9P6ZJH7_9AGAM</name>
<accession>A0A9P6ZJH7</accession>
<dbReference type="InterPro" id="IPR046521">
    <property type="entry name" value="DUF6698"/>
</dbReference>
<feature type="region of interest" description="Disordered" evidence="1">
    <location>
        <begin position="321"/>
        <end position="437"/>
    </location>
</feature>
<feature type="compositionally biased region" description="Basic residues" evidence="1">
    <location>
        <begin position="421"/>
        <end position="437"/>
    </location>
</feature>
<protein>
    <submittedName>
        <fullName evidence="2">Uncharacterized protein</fullName>
    </submittedName>
</protein>
<dbReference type="AlphaFoldDB" id="A0A9P6ZJH7"/>
<dbReference type="OrthoDB" id="3220614at2759"/>
<evidence type="ECO:0000313" key="2">
    <source>
        <dbReference type="EMBL" id="KAG1767897.1"/>
    </source>
</evidence>
<dbReference type="Proteomes" id="UP000714275">
    <property type="component" value="Unassembled WGS sequence"/>
</dbReference>
<dbReference type="Pfam" id="PF20414">
    <property type="entry name" value="DUF6698"/>
    <property type="match status" value="1"/>
</dbReference>
<gene>
    <name evidence="2" type="ORF">EV702DRAFT_1050228</name>
</gene>
<keyword evidence="3" id="KW-1185">Reference proteome</keyword>
<feature type="compositionally biased region" description="Acidic residues" evidence="1">
    <location>
        <begin position="336"/>
        <end position="347"/>
    </location>
</feature>
<reference evidence="2" key="1">
    <citation type="journal article" date="2020" name="New Phytol.">
        <title>Comparative genomics reveals dynamic genome evolution in host specialist ectomycorrhizal fungi.</title>
        <authorList>
            <person name="Lofgren L.A."/>
            <person name="Nguyen N.H."/>
            <person name="Vilgalys R."/>
            <person name="Ruytinx J."/>
            <person name="Liao H.L."/>
            <person name="Branco S."/>
            <person name="Kuo A."/>
            <person name="LaButti K."/>
            <person name="Lipzen A."/>
            <person name="Andreopoulos W."/>
            <person name="Pangilinan J."/>
            <person name="Riley R."/>
            <person name="Hundley H."/>
            <person name="Na H."/>
            <person name="Barry K."/>
            <person name="Grigoriev I.V."/>
            <person name="Stajich J.E."/>
            <person name="Kennedy P.G."/>
        </authorList>
    </citation>
    <scope>NUCLEOTIDE SEQUENCE</scope>
    <source>
        <strain evidence="2">DOB743</strain>
    </source>
</reference>
<comment type="caution">
    <text evidence="2">The sequence shown here is derived from an EMBL/GenBank/DDBJ whole genome shotgun (WGS) entry which is preliminary data.</text>
</comment>
<feature type="compositionally biased region" description="Pro residues" evidence="1">
    <location>
        <begin position="374"/>
        <end position="389"/>
    </location>
</feature>
<evidence type="ECO:0000256" key="1">
    <source>
        <dbReference type="SAM" id="MobiDB-lite"/>
    </source>
</evidence>
<sequence length="437" mass="48242">MPSTSSSPPPDVPGPNRMKAVLDSLENLQGNRKRKRTDALDPFLKATRAFPLLHDPFVDIGTVFYDGIWADHGEELHDEDETPEESDRLYHIEVFRDFIKRIPSINVILGSFEDDPAKLEIFINALRNTASLARAEDTCKLKDLCPSFLLDDPSKPGATLDPPIVKGQSKSLRGWHHKSTARALCPMVDIKKFDEDPQAFMDGIINGEKRPPSFKKLPSCLYDESLADPKLKRAGFLRGKPLERTFRTIFTGPLTALDPTSRKGTKHPKGIIHGMTEPSAPAIAYAAIQLIVSLSSAEQWTSEVTGLDLYELVAPRLTQTSRRKNGHRATAASDGSDSDDMDGFLDDPPERSPQRPSPPLDHSHGHSSASQCPSSPPPEQQRQPPPPQCSPQGSRRADEDDDDRLTPPPSTPTPSTPPPVTKHKAPAKRGKATRRRR</sequence>
<dbReference type="EMBL" id="JABBWD010000083">
    <property type="protein sequence ID" value="KAG1767897.1"/>
    <property type="molecule type" value="Genomic_DNA"/>
</dbReference>
<organism evidence="2 3">
    <name type="scientific">Suillus placidus</name>
    <dbReference type="NCBI Taxonomy" id="48579"/>
    <lineage>
        <taxon>Eukaryota</taxon>
        <taxon>Fungi</taxon>
        <taxon>Dikarya</taxon>
        <taxon>Basidiomycota</taxon>
        <taxon>Agaricomycotina</taxon>
        <taxon>Agaricomycetes</taxon>
        <taxon>Agaricomycetidae</taxon>
        <taxon>Boletales</taxon>
        <taxon>Suillineae</taxon>
        <taxon>Suillaceae</taxon>
        <taxon>Suillus</taxon>
    </lineage>
</organism>